<feature type="transmembrane region" description="Helical" evidence="7">
    <location>
        <begin position="464"/>
        <end position="486"/>
    </location>
</feature>
<dbReference type="Pfam" id="PF12832">
    <property type="entry name" value="MFS_1_like"/>
    <property type="match status" value="1"/>
</dbReference>
<evidence type="ECO:0000313" key="9">
    <source>
        <dbReference type="EMBL" id="VEU36033.1"/>
    </source>
</evidence>
<gene>
    <name evidence="9" type="ORF">PSNMU_V1.4_AUG-EV-PASAV3_0027800</name>
</gene>
<dbReference type="Gene3D" id="1.20.1250.20">
    <property type="entry name" value="MFS general substrate transporter like domains"/>
    <property type="match status" value="2"/>
</dbReference>
<reference evidence="9 10" key="1">
    <citation type="submission" date="2019-01" db="EMBL/GenBank/DDBJ databases">
        <authorList>
            <person name="Ferrante I. M."/>
        </authorList>
    </citation>
    <scope>NUCLEOTIDE SEQUENCE [LARGE SCALE GENOMIC DNA]</scope>
    <source>
        <strain evidence="9 10">B856</strain>
    </source>
</reference>
<name>A0A448Z1U1_9STRA</name>
<dbReference type="PANTHER" id="PTHR16172:SF41">
    <property type="entry name" value="MAJOR FACILITATOR SUPERFAMILY DOMAIN-CONTAINING PROTEIN 6-LIKE"/>
    <property type="match status" value="1"/>
</dbReference>
<accession>A0A448Z1U1</accession>
<dbReference type="PANTHER" id="PTHR16172">
    <property type="entry name" value="MAJOR FACILITATOR SUPERFAMILY DOMAIN-CONTAINING PROTEIN 6-LIKE"/>
    <property type="match status" value="1"/>
</dbReference>
<dbReference type="Proteomes" id="UP000291116">
    <property type="component" value="Unassembled WGS sequence"/>
</dbReference>
<feature type="transmembrane region" description="Helical" evidence="7">
    <location>
        <begin position="302"/>
        <end position="324"/>
    </location>
</feature>
<evidence type="ECO:0000256" key="1">
    <source>
        <dbReference type="ARBA" id="ARBA00004141"/>
    </source>
</evidence>
<feature type="domain" description="Major facilitator superfamily associated" evidence="8">
    <location>
        <begin position="76"/>
        <end position="467"/>
    </location>
</feature>
<keyword evidence="5 7" id="KW-0472">Membrane</keyword>
<dbReference type="EMBL" id="CAACVS010000075">
    <property type="protein sequence ID" value="VEU36033.1"/>
    <property type="molecule type" value="Genomic_DNA"/>
</dbReference>
<evidence type="ECO:0000256" key="5">
    <source>
        <dbReference type="ARBA" id="ARBA00023136"/>
    </source>
</evidence>
<feature type="transmembrane region" description="Helical" evidence="7">
    <location>
        <begin position="138"/>
        <end position="158"/>
    </location>
</feature>
<dbReference type="OrthoDB" id="515887at2759"/>
<evidence type="ECO:0000256" key="2">
    <source>
        <dbReference type="ARBA" id="ARBA00005241"/>
    </source>
</evidence>
<evidence type="ECO:0000313" key="10">
    <source>
        <dbReference type="Proteomes" id="UP000291116"/>
    </source>
</evidence>
<evidence type="ECO:0000256" key="3">
    <source>
        <dbReference type="ARBA" id="ARBA00022692"/>
    </source>
</evidence>
<feature type="transmembrane region" description="Helical" evidence="7">
    <location>
        <begin position="368"/>
        <end position="386"/>
    </location>
</feature>
<keyword evidence="10" id="KW-1185">Reference proteome</keyword>
<evidence type="ECO:0000256" key="6">
    <source>
        <dbReference type="SAM" id="MobiDB-lite"/>
    </source>
</evidence>
<feature type="compositionally biased region" description="Low complexity" evidence="6">
    <location>
        <begin position="32"/>
        <end position="48"/>
    </location>
</feature>
<proteinExistence type="inferred from homology"/>
<dbReference type="InterPro" id="IPR051717">
    <property type="entry name" value="MFS_MFSD6"/>
</dbReference>
<evidence type="ECO:0000256" key="4">
    <source>
        <dbReference type="ARBA" id="ARBA00022989"/>
    </source>
</evidence>
<dbReference type="InterPro" id="IPR024989">
    <property type="entry name" value="MFS_assoc_dom"/>
</dbReference>
<feature type="transmembrane region" description="Helical" evidence="7">
    <location>
        <begin position="201"/>
        <end position="220"/>
    </location>
</feature>
<dbReference type="AlphaFoldDB" id="A0A448Z1U1"/>
<feature type="transmembrane region" description="Helical" evidence="7">
    <location>
        <begin position="393"/>
        <end position="411"/>
    </location>
</feature>
<sequence length="527" mass="58797">MSIDSPTNVDELACSLQEPLLTRGCVDEGQQDSNTDTTTTINDGNPIIYDNEGRADGQETRRLYDGLHLKDSLLIKFLYFLDALGSSAWGRFSAIYYNNHGLNTQQIGLIEGLRTFTPTISMVFWGFIADRFQCRKQVWIWTKSGATSILLMLALPWVTKSFFRILWVSVGAQLFVSNGAILDSYTLELLGTENKDLYGRYRLYASLSWGFGSIVMGWITDNYGFDWNFIMFGALSILMIVLVAYFIPDTINNEADQDPLAADNRATGEINIENESLNDAVDEDDQIGDISDLLFLITKPRVLFFFVEVIVMGAAMATVERLLFLYMINDLHSSTLLCGMSVGVNVLCELPIFWYASSILNFLGSDGMFLLSMTCFVVRVYGYTLLTPSTKHWILALELMHGVTFATFWIVTTDVSKVLIDKSRGGFWSTTIPSIVQMSYNAVGATIGSVFGGFAMHRYGSRQMYLFIAVSVLCMLFVHLVGSILVRTCRPELGSVLPGCRCPTSNGNNEEEENEQGHEQDGDEVGD</sequence>
<feature type="region of interest" description="Disordered" evidence="6">
    <location>
        <begin position="501"/>
        <end position="527"/>
    </location>
</feature>
<dbReference type="InterPro" id="IPR036259">
    <property type="entry name" value="MFS_trans_sf"/>
</dbReference>
<feature type="transmembrane region" description="Helical" evidence="7">
    <location>
        <begin position="227"/>
        <end position="247"/>
    </location>
</feature>
<evidence type="ECO:0000256" key="7">
    <source>
        <dbReference type="SAM" id="Phobius"/>
    </source>
</evidence>
<evidence type="ECO:0000259" key="8">
    <source>
        <dbReference type="Pfam" id="PF12832"/>
    </source>
</evidence>
<comment type="similarity">
    <text evidence="2">Belongs to the major facilitator superfamily. MFSD6 family.</text>
</comment>
<feature type="transmembrane region" description="Helical" evidence="7">
    <location>
        <begin position="431"/>
        <end position="452"/>
    </location>
</feature>
<keyword evidence="4 7" id="KW-1133">Transmembrane helix</keyword>
<feature type="transmembrane region" description="Helical" evidence="7">
    <location>
        <begin position="165"/>
        <end position="181"/>
    </location>
</feature>
<feature type="region of interest" description="Disordered" evidence="6">
    <location>
        <begin position="26"/>
        <end position="52"/>
    </location>
</feature>
<dbReference type="GO" id="GO:0016020">
    <property type="term" value="C:membrane"/>
    <property type="evidence" value="ECO:0007669"/>
    <property type="project" value="UniProtKB-SubCell"/>
</dbReference>
<protein>
    <recommendedName>
        <fullName evidence="8">Major facilitator superfamily associated domain-containing protein</fullName>
    </recommendedName>
</protein>
<dbReference type="SUPFAM" id="SSF103473">
    <property type="entry name" value="MFS general substrate transporter"/>
    <property type="match status" value="1"/>
</dbReference>
<organism evidence="9 10">
    <name type="scientific">Pseudo-nitzschia multistriata</name>
    <dbReference type="NCBI Taxonomy" id="183589"/>
    <lineage>
        <taxon>Eukaryota</taxon>
        <taxon>Sar</taxon>
        <taxon>Stramenopiles</taxon>
        <taxon>Ochrophyta</taxon>
        <taxon>Bacillariophyta</taxon>
        <taxon>Bacillariophyceae</taxon>
        <taxon>Bacillariophycidae</taxon>
        <taxon>Bacillariales</taxon>
        <taxon>Bacillariaceae</taxon>
        <taxon>Pseudo-nitzschia</taxon>
    </lineage>
</organism>
<comment type="subcellular location">
    <subcellularLocation>
        <location evidence="1">Membrane</location>
        <topology evidence="1">Multi-pass membrane protein</topology>
    </subcellularLocation>
</comment>
<keyword evidence="3 7" id="KW-0812">Transmembrane</keyword>